<evidence type="ECO:0000256" key="4">
    <source>
        <dbReference type="ARBA" id="ARBA00023163"/>
    </source>
</evidence>
<evidence type="ECO:0000256" key="1">
    <source>
        <dbReference type="ARBA" id="ARBA00015083"/>
    </source>
</evidence>
<keyword evidence="10" id="KW-1185">Reference proteome</keyword>
<accession>A0ABR3S5G9</accession>
<keyword evidence="4 7" id="KW-0804">Transcription</keyword>
<evidence type="ECO:0000256" key="7">
    <source>
        <dbReference type="RuleBase" id="RU003516"/>
    </source>
</evidence>
<comment type="subcellular location">
    <subcellularLocation>
        <location evidence="7">Nucleus</location>
    </subcellularLocation>
</comment>
<dbReference type="EMBL" id="JAKIXB020000001">
    <property type="protein sequence ID" value="KAL1611653.1"/>
    <property type="molecule type" value="Genomic_DNA"/>
</dbReference>
<evidence type="ECO:0000313" key="9">
    <source>
        <dbReference type="EMBL" id="KAL1611653.1"/>
    </source>
</evidence>
<dbReference type="PROSITE" id="PS51325">
    <property type="entry name" value="ALPHA_BOX"/>
    <property type="match status" value="1"/>
</dbReference>
<feature type="domain" description="Alpha box" evidence="8">
    <location>
        <begin position="60"/>
        <end position="119"/>
    </location>
</feature>
<comment type="similarity">
    <text evidence="7">Belongs to the MATALPHA1 family.</text>
</comment>
<proteinExistence type="inferred from homology"/>
<dbReference type="Proteomes" id="UP001521222">
    <property type="component" value="Unassembled WGS sequence"/>
</dbReference>
<evidence type="ECO:0000256" key="2">
    <source>
        <dbReference type="ARBA" id="ARBA00023015"/>
    </source>
</evidence>
<evidence type="ECO:0000256" key="6">
    <source>
        <dbReference type="ARBA" id="ARBA00035106"/>
    </source>
</evidence>
<evidence type="ECO:0000256" key="3">
    <source>
        <dbReference type="ARBA" id="ARBA00023125"/>
    </source>
</evidence>
<evidence type="ECO:0000313" key="10">
    <source>
        <dbReference type="Proteomes" id="UP001521222"/>
    </source>
</evidence>
<comment type="caution">
    <text evidence="9">The sequence shown here is derived from an EMBL/GenBank/DDBJ whole genome shotgun (WGS) entry which is preliminary data.</text>
</comment>
<keyword evidence="5 7" id="KW-0539">Nucleus</keyword>
<keyword evidence="3 7" id="KW-0238">DNA-binding</keyword>
<protein>
    <recommendedName>
        <fullName evidence="1">Mating-type protein MAT-1</fullName>
    </recommendedName>
</protein>
<keyword evidence="2 7" id="KW-0805">Transcription regulation</keyword>
<sequence>MAVPRDPTSAEIAHFLSTRSGEQMIQLVQSIREPAAQFTLTKTLLDVPPTVITRAAPPEKTRKALNAFVGFRCEGYYILIPVFKPWPMKKLSNPMGIMWEADPNKSLWSLMTKAWSVIRDQIGKDKAPLDQFFRIICPYLNIPSPEIYLERCGWTLTADDEGTPTLSRDSEPSPGAFSAGIADTALSVEDIISYCQSMGYAQEYISDTDAQRPTFLAQSCSQFSGKTSVKSQPQVPMSIHESRLAERNKRRAKRQVARDAGVAPLLHQQIANAHIASDMDFTYHDNAILGPSEPAQFYDELANLLTNHIGQEQQRNTGTTADLTTTGDPIMAGWTDWSAFRLGADENATLPSFDPALL</sequence>
<organism evidence="9 10">
    <name type="scientific">Nothophoma quercina</name>
    <dbReference type="NCBI Taxonomy" id="749835"/>
    <lineage>
        <taxon>Eukaryota</taxon>
        <taxon>Fungi</taxon>
        <taxon>Dikarya</taxon>
        <taxon>Ascomycota</taxon>
        <taxon>Pezizomycotina</taxon>
        <taxon>Dothideomycetes</taxon>
        <taxon>Pleosporomycetidae</taxon>
        <taxon>Pleosporales</taxon>
        <taxon>Pleosporineae</taxon>
        <taxon>Didymellaceae</taxon>
        <taxon>Nothophoma</taxon>
    </lineage>
</organism>
<reference evidence="9 10" key="1">
    <citation type="submission" date="2024-02" db="EMBL/GenBank/DDBJ databases">
        <title>De novo assembly and annotation of 12 fungi associated with fruit tree decline syndrome in Ontario, Canada.</title>
        <authorList>
            <person name="Sulman M."/>
            <person name="Ellouze W."/>
            <person name="Ilyukhin E."/>
        </authorList>
    </citation>
    <scope>NUCLEOTIDE SEQUENCE [LARGE SCALE GENOMIC DNA]</scope>
    <source>
        <strain evidence="9 10">M97-236</strain>
    </source>
</reference>
<evidence type="ECO:0000259" key="8">
    <source>
        <dbReference type="PROSITE" id="PS51325"/>
    </source>
</evidence>
<gene>
    <name evidence="9" type="ORF">SLS59_000372</name>
</gene>
<name>A0ABR3S5G9_9PLEO</name>
<comment type="function">
    <text evidence="6">Mating type proteins are sequence specific DNA-binding proteins that act as master switches in fungal differentiation by controlling gene expression in a cell type-specific fashion. Transcriptional activator that induces the transcription of alpha-specific genes.</text>
</comment>
<dbReference type="InterPro" id="IPR006856">
    <property type="entry name" value="MATalpha_HMGbox"/>
</dbReference>
<evidence type="ECO:0000256" key="5">
    <source>
        <dbReference type="ARBA" id="ARBA00023242"/>
    </source>
</evidence>
<dbReference type="Pfam" id="PF04769">
    <property type="entry name" value="MATalpha_HMGbox"/>
    <property type="match status" value="1"/>
</dbReference>